<dbReference type="SMART" id="SM00100">
    <property type="entry name" value="cNMP"/>
    <property type="match status" value="1"/>
</dbReference>
<dbReference type="GO" id="GO:0003677">
    <property type="term" value="F:DNA binding"/>
    <property type="evidence" value="ECO:0007669"/>
    <property type="project" value="UniProtKB-KW"/>
</dbReference>
<dbReference type="Gene3D" id="1.10.10.10">
    <property type="entry name" value="Winged helix-like DNA-binding domain superfamily/Winged helix DNA-binding domain"/>
    <property type="match status" value="1"/>
</dbReference>
<evidence type="ECO:0000313" key="5">
    <source>
        <dbReference type="Proteomes" id="UP000515733"/>
    </source>
</evidence>
<evidence type="ECO:0000256" key="3">
    <source>
        <dbReference type="ARBA" id="ARBA00023163"/>
    </source>
</evidence>
<organism evidence="4 5">
    <name type="scientific">Denitratisoma oestradiolicum</name>
    <dbReference type="NCBI Taxonomy" id="311182"/>
    <lineage>
        <taxon>Bacteria</taxon>
        <taxon>Pseudomonadati</taxon>
        <taxon>Pseudomonadota</taxon>
        <taxon>Betaproteobacteria</taxon>
        <taxon>Nitrosomonadales</taxon>
        <taxon>Sterolibacteriaceae</taxon>
        <taxon>Denitratisoma</taxon>
    </lineage>
</organism>
<proteinExistence type="predicted"/>
<dbReference type="PROSITE" id="PS51063">
    <property type="entry name" value="HTH_CRP_2"/>
    <property type="match status" value="1"/>
</dbReference>
<dbReference type="Gene3D" id="2.60.120.10">
    <property type="entry name" value="Jelly Rolls"/>
    <property type="match status" value="1"/>
</dbReference>
<evidence type="ECO:0000256" key="2">
    <source>
        <dbReference type="ARBA" id="ARBA00023125"/>
    </source>
</evidence>
<keyword evidence="5" id="KW-1185">Reference proteome</keyword>
<gene>
    <name evidence="4" type="ORF">DENOEST_3928</name>
</gene>
<dbReference type="AlphaFoldDB" id="A0A6S6Y6D3"/>
<dbReference type="Proteomes" id="UP000515733">
    <property type="component" value="Chromosome"/>
</dbReference>
<keyword evidence="3" id="KW-0804">Transcription</keyword>
<protein>
    <submittedName>
        <fullName evidence="4">Crp/Fnr family transcriptional regulator</fullName>
    </submittedName>
</protein>
<dbReference type="SUPFAM" id="SSF46785">
    <property type="entry name" value="Winged helix' DNA-binding domain"/>
    <property type="match status" value="1"/>
</dbReference>
<dbReference type="PRINTS" id="PR00103">
    <property type="entry name" value="CAMPKINASE"/>
</dbReference>
<dbReference type="InterPro" id="IPR050397">
    <property type="entry name" value="Env_Response_Regulators"/>
</dbReference>
<accession>A0A6S6Y6D3</accession>
<dbReference type="KEGG" id="doe:DENOEST_3928"/>
<keyword evidence="1" id="KW-0805">Transcription regulation</keyword>
<dbReference type="OrthoDB" id="8565101at2"/>
<dbReference type="PROSITE" id="PS50042">
    <property type="entry name" value="CNMP_BINDING_3"/>
    <property type="match status" value="1"/>
</dbReference>
<dbReference type="Pfam" id="PF00027">
    <property type="entry name" value="cNMP_binding"/>
    <property type="match status" value="1"/>
</dbReference>
<evidence type="ECO:0000313" key="4">
    <source>
        <dbReference type="EMBL" id="CAB1371082.1"/>
    </source>
</evidence>
<dbReference type="InterPro" id="IPR036388">
    <property type="entry name" value="WH-like_DNA-bd_sf"/>
</dbReference>
<dbReference type="PROSITE" id="PS00889">
    <property type="entry name" value="CNMP_BINDING_2"/>
    <property type="match status" value="1"/>
</dbReference>
<reference evidence="4 5" key="1">
    <citation type="submission" date="2020-03" db="EMBL/GenBank/DDBJ databases">
        <authorList>
            <consortium name="Genoscope - CEA"/>
            <person name="William W."/>
        </authorList>
    </citation>
    <scope>NUCLEOTIDE SEQUENCE [LARGE SCALE GENOMIC DNA]</scope>
    <source>
        <strain evidence="5">DSM 16959</strain>
    </source>
</reference>
<dbReference type="GO" id="GO:0003700">
    <property type="term" value="F:DNA-binding transcription factor activity"/>
    <property type="evidence" value="ECO:0007669"/>
    <property type="project" value="TreeGrafter"/>
</dbReference>
<dbReference type="InterPro" id="IPR018490">
    <property type="entry name" value="cNMP-bd_dom_sf"/>
</dbReference>
<dbReference type="SMART" id="SM00419">
    <property type="entry name" value="HTH_CRP"/>
    <property type="match status" value="1"/>
</dbReference>
<dbReference type="CDD" id="cd00038">
    <property type="entry name" value="CAP_ED"/>
    <property type="match status" value="1"/>
</dbReference>
<dbReference type="GO" id="GO:0005829">
    <property type="term" value="C:cytosol"/>
    <property type="evidence" value="ECO:0007669"/>
    <property type="project" value="TreeGrafter"/>
</dbReference>
<dbReference type="RefSeq" id="WP_145770347.1">
    <property type="nucleotide sequence ID" value="NZ_LR778301.1"/>
</dbReference>
<name>A0A6S6Y6D3_9PROT</name>
<dbReference type="EMBL" id="LR778301">
    <property type="protein sequence ID" value="CAB1371082.1"/>
    <property type="molecule type" value="Genomic_DNA"/>
</dbReference>
<dbReference type="Pfam" id="PF13545">
    <property type="entry name" value="HTH_Crp_2"/>
    <property type="match status" value="1"/>
</dbReference>
<sequence length="262" mass="28953">MQPQIESIGPSADPLQLRKIPLLSSLTDEQITRVAADMRLRQYARRETVIHKGSPGSALLFLLSGQLQVVDVTEDGRAVGLNLFNAGDFFGEIAVVDGGPRSATVTALNTAVVGTLPRATALWLFSHCPSVAERILAHMAAKIRSESQFRTLLGIQSIFQRVCALLEFYKRTQPGGLEVVENLPTQQDIAIMINTSRETVSRVLADLSQRGIVEKDMRRLIIRHPQELRNLAQQGEPVLRVTRITVRRQAPQPAPPRPTKES</sequence>
<dbReference type="PANTHER" id="PTHR24567">
    <property type="entry name" value="CRP FAMILY TRANSCRIPTIONAL REGULATORY PROTEIN"/>
    <property type="match status" value="1"/>
</dbReference>
<dbReference type="PANTHER" id="PTHR24567:SF74">
    <property type="entry name" value="HTH-TYPE TRANSCRIPTIONAL REGULATOR ARCR"/>
    <property type="match status" value="1"/>
</dbReference>
<dbReference type="InterPro" id="IPR018488">
    <property type="entry name" value="cNMP-bd_CS"/>
</dbReference>
<dbReference type="InterPro" id="IPR014710">
    <property type="entry name" value="RmlC-like_jellyroll"/>
</dbReference>
<keyword evidence="2" id="KW-0238">DNA-binding</keyword>
<dbReference type="InterPro" id="IPR036390">
    <property type="entry name" value="WH_DNA-bd_sf"/>
</dbReference>
<dbReference type="InterPro" id="IPR000595">
    <property type="entry name" value="cNMP-bd_dom"/>
</dbReference>
<dbReference type="InterPro" id="IPR012318">
    <property type="entry name" value="HTH_CRP"/>
</dbReference>
<evidence type="ECO:0000256" key="1">
    <source>
        <dbReference type="ARBA" id="ARBA00023015"/>
    </source>
</evidence>
<dbReference type="SUPFAM" id="SSF51206">
    <property type="entry name" value="cAMP-binding domain-like"/>
    <property type="match status" value="1"/>
</dbReference>